<protein>
    <submittedName>
        <fullName evidence="10">Family with sequence similarity 174 member C</fullName>
    </submittedName>
</protein>
<dbReference type="OMA" id="HDENTEM"/>
<dbReference type="KEGG" id="lcm:102361979"/>
<dbReference type="RefSeq" id="XP_005999932.1">
    <property type="nucleotide sequence ID" value="XM_005999870.3"/>
</dbReference>
<evidence type="ECO:0000256" key="2">
    <source>
        <dbReference type="ARBA" id="ARBA00006986"/>
    </source>
</evidence>
<keyword evidence="11" id="KW-1185">Reference proteome</keyword>
<keyword evidence="6 8" id="KW-0472">Membrane</keyword>
<reference evidence="10" key="3">
    <citation type="submission" date="2025-09" db="UniProtKB">
        <authorList>
            <consortium name="Ensembl"/>
        </authorList>
    </citation>
    <scope>IDENTIFICATION</scope>
</reference>
<dbReference type="GO" id="GO:0005576">
    <property type="term" value="C:extracellular region"/>
    <property type="evidence" value="ECO:0007669"/>
    <property type="project" value="TreeGrafter"/>
</dbReference>
<dbReference type="Ensembl" id="ENSLACT00000025092.1">
    <property type="protein sequence ID" value="ENSLACP00000023322.1"/>
    <property type="gene ID" value="ENSLACG00000022686.1"/>
</dbReference>
<feature type="chain" id="PRO_5004043798" evidence="9">
    <location>
        <begin position="20"/>
        <end position="147"/>
    </location>
</feature>
<evidence type="ECO:0000256" key="7">
    <source>
        <dbReference type="ARBA" id="ARBA00023180"/>
    </source>
</evidence>
<reference evidence="11" key="1">
    <citation type="submission" date="2011-08" db="EMBL/GenBank/DDBJ databases">
        <title>The draft genome of Latimeria chalumnae.</title>
        <authorList>
            <person name="Di Palma F."/>
            <person name="Alfoldi J."/>
            <person name="Johnson J."/>
            <person name="Berlin A."/>
            <person name="Gnerre S."/>
            <person name="Jaffe D."/>
            <person name="MacCallum I."/>
            <person name="Young S."/>
            <person name="Walker B.J."/>
            <person name="Lander E."/>
            <person name="Lindblad-Toh K."/>
        </authorList>
    </citation>
    <scope>NUCLEOTIDE SEQUENCE [LARGE SCALE GENOMIC DNA]</scope>
    <source>
        <strain evidence="11">Wild caught</strain>
    </source>
</reference>
<evidence type="ECO:0000256" key="5">
    <source>
        <dbReference type="ARBA" id="ARBA00022989"/>
    </source>
</evidence>
<dbReference type="GeneID" id="102361979"/>
<keyword evidence="3 8" id="KW-0812">Transmembrane</keyword>
<keyword evidence="5 8" id="KW-1133">Transmembrane helix</keyword>
<dbReference type="Pfam" id="PF06679">
    <property type="entry name" value="DUF1180"/>
    <property type="match status" value="1"/>
</dbReference>
<dbReference type="eggNOG" id="KOG3858">
    <property type="taxonomic scope" value="Eukaryota"/>
</dbReference>
<dbReference type="STRING" id="7897.ENSLACP00000023322"/>
<proteinExistence type="inferred from homology"/>
<dbReference type="GeneTree" id="ENSGT00530000064649"/>
<accession>M3XKR6</accession>
<dbReference type="Proteomes" id="UP000008672">
    <property type="component" value="Unassembled WGS sequence"/>
</dbReference>
<evidence type="ECO:0000256" key="9">
    <source>
        <dbReference type="SAM" id="SignalP"/>
    </source>
</evidence>
<dbReference type="Bgee" id="ENSLACG00000022686">
    <property type="expression patterns" value="Expressed in pelvic fin and 2 other cell types or tissues"/>
</dbReference>
<feature type="signal peptide" evidence="9">
    <location>
        <begin position="1"/>
        <end position="19"/>
    </location>
</feature>
<evidence type="ECO:0000313" key="10">
    <source>
        <dbReference type="Ensembl" id="ENSLACP00000023322.1"/>
    </source>
</evidence>
<evidence type="ECO:0000313" key="11">
    <source>
        <dbReference type="Proteomes" id="UP000008672"/>
    </source>
</evidence>
<gene>
    <name evidence="10" type="primary">FAM174C</name>
</gene>
<keyword evidence="7" id="KW-0325">Glycoprotein</keyword>
<evidence type="ECO:0000256" key="6">
    <source>
        <dbReference type="ARBA" id="ARBA00023136"/>
    </source>
</evidence>
<dbReference type="PANTHER" id="PTHR28607">
    <property type="entry name" value="EXPRESSED PROTEIN"/>
    <property type="match status" value="1"/>
</dbReference>
<evidence type="ECO:0000256" key="1">
    <source>
        <dbReference type="ARBA" id="ARBA00004479"/>
    </source>
</evidence>
<dbReference type="OrthoDB" id="5917722at2759"/>
<evidence type="ECO:0000256" key="4">
    <source>
        <dbReference type="ARBA" id="ARBA00022729"/>
    </source>
</evidence>
<feature type="transmembrane region" description="Helical" evidence="8">
    <location>
        <begin position="84"/>
        <end position="104"/>
    </location>
</feature>
<dbReference type="HOGENOM" id="CLU_141994_0_0_1"/>
<comment type="similarity">
    <text evidence="2">Belongs to the FAM174 family.</text>
</comment>
<sequence>MKGVFFLFCISAVLRHALLSNEQRREANKSMGSAMIVPTSGSSSQFVQTVRNETGSLKNSTKSGSNSTLNNNIYSMNKPMIQRALYVVIGATVLGVLYFIMRAFRLKKTQRRKYGLLSNYDDTMEMAHLESDDDDESTVFEARNLKR</sequence>
<dbReference type="InParanoid" id="M3XKR6"/>
<dbReference type="EMBL" id="AFYH01105545">
    <property type="status" value="NOT_ANNOTATED_CDS"/>
    <property type="molecule type" value="Genomic_DNA"/>
</dbReference>
<comment type="subcellular location">
    <subcellularLocation>
        <location evidence="1">Membrane</location>
        <topology evidence="1">Single-pass type I membrane protein</topology>
    </subcellularLocation>
</comment>
<dbReference type="CTD" id="55009"/>
<name>M3XKR6_LATCH</name>
<reference evidence="10" key="2">
    <citation type="submission" date="2025-08" db="UniProtKB">
        <authorList>
            <consortium name="Ensembl"/>
        </authorList>
    </citation>
    <scope>IDENTIFICATION</scope>
</reference>
<dbReference type="AlphaFoldDB" id="M3XKR6"/>
<keyword evidence="4 9" id="KW-0732">Signal</keyword>
<evidence type="ECO:0000256" key="3">
    <source>
        <dbReference type="ARBA" id="ARBA00022692"/>
    </source>
</evidence>
<organism evidence="10 11">
    <name type="scientific">Latimeria chalumnae</name>
    <name type="common">Coelacanth</name>
    <dbReference type="NCBI Taxonomy" id="7897"/>
    <lineage>
        <taxon>Eukaryota</taxon>
        <taxon>Metazoa</taxon>
        <taxon>Chordata</taxon>
        <taxon>Craniata</taxon>
        <taxon>Vertebrata</taxon>
        <taxon>Euteleostomi</taxon>
        <taxon>Coelacanthiformes</taxon>
        <taxon>Coelacanthidae</taxon>
        <taxon>Latimeria</taxon>
    </lineage>
</organism>
<dbReference type="InterPro" id="IPR009565">
    <property type="entry name" value="FAM174-like"/>
</dbReference>
<dbReference type="GO" id="GO:0016020">
    <property type="term" value="C:membrane"/>
    <property type="evidence" value="ECO:0007669"/>
    <property type="project" value="UniProtKB-SubCell"/>
</dbReference>
<dbReference type="PANTHER" id="PTHR28607:SF2">
    <property type="entry name" value="PROTEIN FAM174C"/>
    <property type="match status" value="1"/>
</dbReference>
<evidence type="ECO:0000256" key="8">
    <source>
        <dbReference type="SAM" id="Phobius"/>
    </source>
</evidence>